<accession>A0A0F9RHI2</accession>
<gene>
    <name evidence="5" type="ORF">LCGC14_0894500</name>
</gene>
<sequence length="184" mass="20679">MKKISLSDKISTFPMPAAVISVGIGEESNLITLAFVAKVCIKPPIVVISMQPVRHSYKLIEKHGEFVINYPSKSQLKEMDYCGTRSGRDVNKWEALGLTKEAGEIVKVPMIKEFPWNMECIVENKIKLGSHICYFGKVMAVHSDPQYVKNNRIDPDKLDCFAYISGNYLEIKRGALAKHGFSIK</sequence>
<name>A0A0F9RHI2_9ZZZZ</name>
<evidence type="ECO:0000256" key="2">
    <source>
        <dbReference type="ARBA" id="ARBA00022630"/>
    </source>
</evidence>
<comment type="similarity">
    <text evidence="3">Belongs to the flavoredoxin family.</text>
</comment>
<keyword evidence="2" id="KW-0285">Flavoprotein</keyword>
<dbReference type="SUPFAM" id="SSF50475">
    <property type="entry name" value="FMN-binding split barrel"/>
    <property type="match status" value="1"/>
</dbReference>
<proteinExistence type="inferred from homology"/>
<evidence type="ECO:0000313" key="5">
    <source>
        <dbReference type="EMBL" id="KKN24471.1"/>
    </source>
</evidence>
<comment type="caution">
    <text evidence="5">The sequence shown here is derived from an EMBL/GenBank/DDBJ whole genome shotgun (WGS) entry which is preliminary data.</text>
</comment>
<dbReference type="InterPro" id="IPR002563">
    <property type="entry name" value="Flavin_Rdtase-like_dom"/>
</dbReference>
<organism evidence="5">
    <name type="scientific">marine sediment metagenome</name>
    <dbReference type="NCBI Taxonomy" id="412755"/>
    <lineage>
        <taxon>unclassified sequences</taxon>
        <taxon>metagenomes</taxon>
        <taxon>ecological metagenomes</taxon>
    </lineage>
</organism>
<dbReference type="GO" id="GO:0010181">
    <property type="term" value="F:FMN binding"/>
    <property type="evidence" value="ECO:0007669"/>
    <property type="project" value="InterPro"/>
</dbReference>
<dbReference type="Gene3D" id="2.30.110.10">
    <property type="entry name" value="Electron Transport, Fmn-binding Protein, Chain A"/>
    <property type="match status" value="1"/>
</dbReference>
<protein>
    <recommendedName>
        <fullName evidence="4">Flavin reductase like domain-containing protein</fullName>
    </recommendedName>
</protein>
<dbReference type="SMART" id="SM00903">
    <property type="entry name" value="Flavin_Reduct"/>
    <property type="match status" value="1"/>
</dbReference>
<dbReference type="AlphaFoldDB" id="A0A0F9RHI2"/>
<evidence type="ECO:0000259" key="4">
    <source>
        <dbReference type="SMART" id="SM00903"/>
    </source>
</evidence>
<dbReference type="InterPro" id="IPR052174">
    <property type="entry name" value="Flavoredoxin"/>
</dbReference>
<dbReference type="Pfam" id="PF01613">
    <property type="entry name" value="Flavin_Reduct"/>
    <property type="match status" value="1"/>
</dbReference>
<feature type="domain" description="Flavin reductase like" evidence="4">
    <location>
        <begin position="10"/>
        <end position="149"/>
    </location>
</feature>
<dbReference type="PANTHER" id="PTHR43567:SF1">
    <property type="entry name" value="FLAVOREDOXIN"/>
    <property type="match status" value="1"/>
</dbReference>
<dbReference type="PANTHER" id="PTHR43567">
    <property type="entry name" value="FLAVOREDOXIN-RELATED-RELATED"/>
    <property type="match status" value="1"/>
</dbReference>
<evidence type="ECO:0000256" key="1">
    <source>
        <dbReference type="ARBA" id="ARBA00001917"/>
    </source>
</evidence>
<comment type="cofactor">
    <cofactor evidence="1">
        <name>FMN</name>
        <dbReference type="ChEBI" id="CHEBI:58210"/>
    </cofactor>
</comment>
<dbReference type="InterPro" id="IPR012349">
    <property type="entry name" value="Split_barrel_FMN-bd"/>
</dbReference>
<reference evidence="5" key="1">
    <citation type="journal article" date="2015" name="Nature">
        <title>Complex archaea that bridge the gap between prokaryotes and eukaryotes.</title>
        <authorList>
            <person name="Spang A."/>
            <person name="Saw J.H."/>
            <person name="Jorgensen S.L."/>
            <person name="Zaremba-Niedzwiedzka K."/>
            <person name="Martijn J."/>
            <person name="Lind A.E."/>
            <person name="van Eijk R."/>
            <person name="Schleper C."/>
            <person name="Guy L."/>
            <person name="Ettema T.J."/>
        </authorList>
    </citation>
    <scope>NUCLEOTIDE SEQUENCE</scope>
</reference>
<dbReference type="EMBL" id="LAZR01002880">
    <property type="protein sequence ID" value="KKN24471.1"/>
    <property type="molecule type" value="Genomic_DNA"/>
</dbReference>
<evidence type="ECO:0000256" key="3">
    <source>
        <dbReference type="ARBA" id="ARBA00038054"/>
    </source>
</evidence>